<organism evidence="3 4">
    <name type="scientific">Tilletia walkeri</name>
    <dbReference type="NCBI Taxonomy" id="117179"/>
    <lineage>
        <taxon>Eukaryota</taxon>
        <taxon>Fungi</taxon>
        <taxon>Dikarya</taxon>
        <taxon>Basidiomycota</taxon>
        <taxon>Ustilaginomycotina</taxon>
        <taxon>Exobasidiomycetes</taxon>
        <taxon>Tilletiales</taxon>
        <taxon>Tilletiaceae</taxon>
        <taxon>Tilletia</taxon>
    </lineage>
</organism>
<reference evidence="3" key="1">
    <citation type="submission" date="2016-04" db="EMBL/GenBank/DDBJ databases">
        <authorList>
            <person name="Nguyen H.D."/>
            <person name="Samba Siva P."/>
            <person name="Cullis J."/>
            <person name="Levesque C.A."/>
            <person name="Hambleton S."/>
        </authorList>
    </citation>
    <scope>NUCLEOTIDE SEQUENCE</scope>
    <source>
        <strain evidence="3">DAOMC 236422</strain>
    </source>
</reference>
<proteinExistence type="predicted"/>
<accession>A0A8X7T630</accession>
<feature type="compositionally biased region" description="Low complexity" evidence="1">
    <location>
        <begin position="514"/>
        <end position="525"/>
    </location>
</feature>
<evidence type="ECO:0000256" key="1">
    <source>
        <dbReference type="SAM" id="MobiDB-lite"/>
    </source>
</evidence>
<protein>
    <recommendedName>
        <fullName evidence="2">Protein kinase domain-containing protein</fullName>
    </recommendedName>
</protein>
<name>A0A8X7T630_9BASI</name>
<evidence type="ECO:0000313" key="4">
    <source>
        <dbReference type="Proteomes" id="UP000078113"/>
    </source>
</evidence>
<evidence type="ECO:0000259" key="2">
    <source>
        <dbReference type="PROSITE" id="PS50011"/>
    </source>
</evidence>
<dbReference type="GO" id="GO:0004672">
    <property type="term" value="F:protein kinase activity"/>
    <property type="evidence" value="ECO:0007669"/>
    <property type="project" value="InterPro"/>
</dbReference>
<dbReference type="GO" id="GO:0005524">
    <property type="term" value="F:ATP binding"/>
    <property type="evidence" value="ECO:0007669"/>
    <property type="project" value="InterPro"/>
</dbReference>
<comment type="caution">
    <text evidence="3">The sequence shown here is derived from an EMBL/GenBank/DDBJ whole genome shotgun (WGS) entry which is preliminary data.</text>
</comment>
<dbReference type="PROSITE" id="PS50011">
    <property type="entry name" value="PROTEIN_KINASE_DOM"/>
    <property type="match status" value="1"/>
</dbReference>
<dbReference type="InterPro" id="IPR011009">
    <property type="entry name" value="Kinase-like_dom_sf"/>
</dbReference>
<feature type="region of interest" description="Disordered" evidence="1">
    <location>
        <begin position="262"/>
        <end position="286"/>
    </location>
</feature>
<feature type="domain" description="Protein kinase" evidence="2">
    <location>
        <begin position="1"/>
        <end position="192"/>
    </location>
</feature>
<gene>
    <name evidence="3" type="ORF">A4X09_0g3477</name>
</gene>
<dbReference type="AlphaFoldDB" id="A0A8X7T630"/>
<feature type="region of interest" description="Disordered" evidence="1">
    <location>
        <begin position="363"/>
        <end position="553"/>
    </location>
</feature>
<sequence>MDGSHSASAGFLPAKGLSEAQVRTFILSILPEVNKGHNKPAFYGNLHRLDSYVLEHTSRVRIVTVPTRPENPIESATGLLKAQAEDIWSIGLLSLALVCGIRTPIRGVFGSRLREANLSGLVSGDIDLEEELFDLITSLRQKEEVSLFGPSSQPNLPHISRHFADFLVQILQADWRRRPYAKDLLDGEFAFLHAHRSSASLPSTLFPVQRPFQRRVSAPIACSVDAEDDSSTWSRLREAETSFGHLRTTRVRSSFPVLSPLQRKSVSPKIPTRSHKEGPPERKARTPLQDISNIAQGDITVEHQQRERYPLPEWRDDTTLLEDVASPMTRPSKRGQHLLALAKLSQHVNPGHKQDLTHAVEELSLPPKPSPRTEAERRPLTVSPEYRYSRSRRASLAETPVRSRSRTFHPAEPEISTWSDSEVEEEHEEQERRLSICHKSRSLAAGGMRRSSSRDVETAETSGPMQSTPPRPTRKVVQQSPTAKGVRASPGPTLAQKRLVRRALGSPEMNAAWSSKRSSKLSNRSTTQEDPLSLASAQRERSTRVRSDDDGDVYDADAKVSNFVIPAQRKSSTRVRSDGDGDVYDIGVKASNFVTPARVPKSGSGVVSSATRSSMFPASPFSSAGSSEPPPLLDLRGLEGIRQRTRYGKIYVLPNADEATRSRAEDRPQKIRLVKKTVLIALRGEGRGVGIQADVESISSKTTSAWALPSITVSVGVLQPSDQASDVPGRLENWQSWKINLQRKDGEEDGEDVPPDWVLRVYAHICRWAQRRRQDLLRRVHA</sequence>
<dbReference type="InterPro" id="IPR000719">
    <property type="entry name" value="Prot_kinase_dom"/>
</dbReference>
<dbReference type="SUPFAM" id="SSF56112">
    <property type="entry name" value="Protein kinase-like (PK-like)"/>
    <property type="match status" value="1"/>
</dbReference>
<feature type="compositionally biased region" description="Polar residues" evidence="1">
    <location>
        <begin position="459"/>
        <end position="468"/>
    </location>
</feature>
<feature type="compositionally biased region" description="Basic and acidic residues" evidence="1">
    <location>
        <begin position="274"/>
        <end position="284"/>
    </location>
</feature>
<dbReference type="Proteomes" id="UP000078113">
    <property type="component" value="Unassembled WGS sequence"/>
</dbReference>
<dbReference type="Gene3D" id="1.10.510.10">
    <property type="entry name" value="Transferase(Phosphotransferase) domain 1"/>
    <property type="match status" value="1"/>
</dbReference>
<evidence type="ECO:0000313" key="3">
    <source>
        <dbReference type="EMBL" id="KAE8268863.1"/>
    </source>
</evidence>
<dbReference type="EMBL" id="LWDG02000124">
    <property type="protein sequence ID" value="KAE8268863.1"/>
    <property type="molecule type" value="Genomic_DNA"/>
</dbReference>
<keyword evidence="4" id="KW-1185">Reference proteome</keyword>
<reference evidence="3" key="2">
    <citation type="journal article" date="2019" name="IMA Fungus">
        <title>Genome sequencing and comparison of five Tilletia species to identify candidate genes for the detection of regulated species infecting wheat.</title>
        <authorList>
            <person name="Nguyen H.D.T."/>
            <person name="Sultana T."/>
            <person name="Kesanakurti P."/>
            <person name="Hambleton S."/>
        </authorList>
    </citation>
    <scope>NUCLEOTIDE SEQUENCE</scope>
    <source>
        <strain evidence="3">DAOMC 236422</strain>
    </source>
</reference>
<feature type="compositionally biased region" description="Basic and acidic residues" evidence="1">
    <location>
        <begin position="538"/>
        <end position="548"/>
    </location>
</feature>